<dbReference type="AlphaFoldDB" id="A0AAD9HB86"/>
<protein>
    <submittedName>
        <fullName evidence="1">Uncharacterized protein</fullName>
    </submittedName>
</protein>
<proteinExistence type="predicted"/>
<sequence length="167" mass="18929">MELGWPCFDLEAFAKWSKSIRFQYPSHGCRHCTVISVKLQFLMATKEVQVLAEDTILKITARRFVAPALIIKLCCWSKLKTGVTSQWEAAPLPIVLQPLSRASRSTSPWLESKVQAKARQAPTPKEAIAYRYPAFPQGLLLRMCLEFVRRRGPWPPVLTHTSPNPPT</sequence>
<evidence type="ECO:0000313" key="1">
    <source>
        <dbReference type="EMBL" id="KAK2025157.1"/>
    </source>
</evidence>
<keyword evidence="2" id="KW-1185">Reference proteome</keyword>
<organism evidence="1 2">
    <name type="scientific">Colletotrichum zoysiae</name>
    <dbReference type="NCBI Taxonomy" id="1216348"/>
    <lineage>
        <taxon>Eukaryota</taxon>
        <taxon>Fungi</taxon>
        <taxon>Dikarya</taxon>
        <taxon>Ascomycota</taxon>
        <taxon>Pezizomycotina</taxon>
        <taxon>Sordariomycetes</taxon>
        <taxon>Hypocreomycetidae</taxon>
        <taxon>Glomerellales</taxon>
        <taxon>Glomerellaceae</taxon>
        <taxon>Colletotrichum</taxon>
        <taxon>Colletotrichum graminicola species complex</taxon>
    </lineage>
</organism>
<dbReference type="EMBL" id="MU842944">
    <property type="protein sequence ID" value="KAK2025157.1"/>
    <property type="molecule type" value="Genomic_DNA"/>
</dbReference>
<evidence type="ECO:0000313" key="2">
    <source>
        <dbReference type="Proteomes" id="UP001232148"/>
    </source>
</evidence>
<gene>
    <name evidence="1" type="ORF">LX32DRAFT_68989</name>
</gene>
<dbReference type="Proteomes" id="UP001232148">
    <property type="component" value="Unassembled WGS sequence"/>
</dbReference>
<accession>A0AAD9HB86</accession>
<comment type="caution">
    <text evidence="1">The sequence shown here is derived from an EMBL/GenBank/DDBJ whole genome shotgun (WGS) entry which is preliminary data.</text>
</comment>
<name>A0AAD9HB86_9PEZI</name>
<reference evidence="1" key="1">
    <citation type="submission" date="2021-06" db="EMBL/GenBank/DDBJ databases">
        <title>Comparative genomics, transcriptomics and evolutionary studies reveal genomic signatures of adaptation to plant cell wall in hemibiotrophic fungi.</title>
        <authorList>
            <consortium name="DOE Joint Genome Institute"/>
            <person name="Baroncelli R."/>
            <person name="Diaz J.F."/>
            <person name="Benocci T."/>
            <person name="Peng M."/>
            <person name="Battaglia E."/>
            <person name="Haridas S."/>
            <person name="Andreopoulos W."/>
            <person name="Labutti K."/>
            <person name="Pangilinan J."/>
            <person name="Floch G.L."/>
            <person name="Makela M.R."/>
            <person name="Henrissat B."/>
            <person name="Grigoriev I.V."/>
            <person name="Crouch J.A."/>
            <person name="De Vries R.P."/>
            <person name="Sukno S.A."/>
            <person name="Thon M.R."/>
        </authorList>
    </citation>
    <scope>NUCLEOTIDE SEQUENCE</scope>
    <source>
        <strain evidence="1">MAFF235873</strain>
    </source>
</reference>